<proteinExistence type="predicted"/>
<sequence length="400" mass="43908">MAVAEQCDVYSFGVVVLETIMGSGNGMLKSQSEILANNAAGPESAKASSFSPLSIEAKALLNSGSVTRIDFSSSRSLPNWTSLPNLEYLNRSNCFSTGSVSVLDKISTLSKLMYLDLSYNYYLQDIGKLSNLVEMYMSNNILSGPIPPEIGHLTQLAHLDLSHNFLIGKVPSSIGQLINLNFLDVSANQINDNIPPELGHFPSKIQYLDLSKSLLSGPIPKELQQLCYLELGSKNGTIPVGLAYLPRLKQNLSHNYLSGKVSYCLCNLIVRDFSYNLLEGQISELAYTMIVTEKCDVYSFEVVLVAVCMVMIIITALALPKSSSVSPSFSSSMEAKALLDSGWWGNISSRYHCEFTTITCNEAGSVIRVDLSYDQFLRKKLDDLNWSSLPNLQLLVIKCS</sequence>
<keyword evidence="2" id="KW-1185">Reference proteome</keyword>
<evidence type="ECO:0000313" key="1">
    <source>
        <dbReference type="EMBL" id="KAI8029858.1"/>
    </source>
</evidence>
<protein>
    <submittedName>
        <fullName evidence="1">Leucine-rich repeat receptor-like protein kinase</fullName>
    </submittedName>
</protein>
<accession>A0ACC0IXF7</accession>
<reference evidence="1 2" key="1">
    <citation type="journal article" date="2022" name="Plant J.">
        <title>Chromosome-level genome of Camellia lanceoleosa provides a valuable resource for understanding genome evolution and self-incompatibility.</title>
        <authorList>
            <person name="Gong W."/>
            <person name="Xiao S."/>
            <person name="Wang L."/>
            <person name="Liao Z."/>
            <person name="Chang Y."/>
            <person name="Mo W."/>
            <person name="Hu G."/>
            <person name="Li W."/>
            <person name="Zhao G."/>
            <person name="Zhu H."/>
            <person name="Hu X."/>
            <person name="Ji K."/>
            <person name="Xiang X."/>
            <person name="Song Q."/>
            <person name="Yuan D."/>
            <person name="Jin S."/>
            <person name="Zhang L."/>
        </authorList>
    </citation>
    <scope>NUCLEOTIDE SEQUENCE [LARGE SCALE GENOMIC DNA]</scope>
    <source>
        <strain evidence="1">SQ_2022a</strain>
    </source>
</reference>
<evidence type="ECO:0000313" key="2">
    <source>
        <dbReference type="Proteomes" id="UP001060215"/>
    </source>
</evidence>
<comment type="caution">
    <text evidence="1">The sequence shown here is derived from an EMBL/GenBank/DDBJ whole genome shotgun (WGS) entry which is preliminary data.</text>
</comment>
<gene>
    <name evidence="1" type="ORF">LOK49_LG01G03815</name>
</gene>
<dbReference type="Proteomes" id="UP001060215">
    <property type="component" value="Chromosome 1"/>
</dbReference>
<organism evidence="1 2">
    <name type="scientific">Camellia lanceoleosa</name>
    <dbReference type="NCBI Taxonomy" id="1840588"/>
    <lineage>
        <taxon>Eukaryota</taxon>
        <taxon>Viridiplantae</taxon>
        <taxon>Streptophyta</taxon>
        <taxon>Embryophyta</taxon>
        <taxon>Tracheophyta</taxon>
        <taxon>Spermatophyta</taxon>
        <taxon>Magnoliopsida</taxon>
        <taxon>eudicotyledons</taxon>
        <taxon>Gunneridae</taxon>
        <taxon>Pentapetalae</taxon>
        <taxon>asterids</taxon>
        <taxon>Ericales</taxon>
        <taxon>Theaceae</taxon>
        <taxon>Camellia</taxon>
    </lineage>
</organism>
<dbReference type="EMBL" id="CM045758">
    <property type="protein sequence ID" value="KAI8029858.1"/>
    <property type="molecule type" value="Genomic_DNA"/>
</dbReference>
<name>A0ACC0IXF7_9ERIC</name>